<evidence type="ECO:0000256" key="1">
    <source>
        <dbReference type="SAM" id="SignalP"/>
    </source>
</evidence>
<gene>
    <name evidence="2" type="ORF">KL771_15630</name>
</gene>
<dbReference type="GO" id="GO:0015562">
    <property type="term" value="F:efflux transmembrane transporter activity"/>
    <property type="evidence" value="ECO:0007669"/>
    <property type="project" value="InterPro"/>
</dbReference>
<comment type="caution">
    <text evidence="2">The sequence shown here is derived from an EMBL/GenBank/DDBJ whole genome shotgun (WGS) entry which is preliminary data.</text>
</comment>
<feature type="signal peptide" evidence="1">
    <location>
        <begin position="1"/>
        <end position="21"/>
    </location>
</feature>
<dbReference type="PROSITE" id="PS51257">
    <property type="entry name" value="PROKAR_LIPOPROTEIN"/>
    <property type="match status" value="1"/>
</dbReference>
<organism evidence="2 3">
    <name type="scientific">Prosthecodimorpha staleyi</name>
    <dbReference type="NCBI Taxonomy" id="2840188"/>
    <lineage>
        <taxon>Bacteria</taxon>
        <taxon>Pseudomonadati</taxon>
        <taxon>Pseudomonadota</taxon>
        <taxon>Alphaproteobacteria</taxon>
        <taxon>Hyphomicrobiales</taxon>
        <taxon>Ancalomicrobiaceae</taxon>
        <taxon>Prosthecodimorpha</taxon>
    </lineage>
</organism>
<dbReference type="InterPro" id="IPR010131">
    <property type="entry name" value="MdtP/NodT-like"/>
</dbReference>
<sequence>MKTVLSLLFAAAILGGCASFTEDGGMTPVVAAASADLKQDVVKIDGSETAAVVRDRVRAKLAKPIGLGDAVQVALLNNRGLQADYNALGIAETDYVAATLPESPTLSIERLVGDGILEIERRLVADLLSLATLQKRSEIGRDRFEAAGYRAIQATFRTAAETRRAWIRAVASAETVGFLEQARLSAEAAAELTRKLGAAGTATKLDQARAAAFHAEVSNDLARARLKATIDREALTRQLGLWGGDLGYRIPTRLPSLPKSVRSAGDFETQAILRRVDLIADRLELDALAASLGLTEATRYVSAVELAGISSTEWEKDGRETSRTRRRGLELEVRVPIFDLGETGVRKARETYMQAVNRLIEKAVAIRSEVRTGYVAYRATYDIARQFQNRILPLRRIVSEQAVLEYNGMLKDVFTLLTTARESAASNVGAIEARRDFLLAAVDFETALVGGGSGSGPLVAAAAAPAGAGGAGH</sequence>
<dbReference type="PANTHER" id="PTHR30203:SF24">
    <property type="entry name" value="BLR4935 PROTEIN"/>
    <property type="match status" value="1"/>
</dbReference>
<dbReference type="SUPFAM" id="SSF56954">
    <property type="entry name" value="Outer membrane efflux proteins (OEP)"/>
    <property type="match status" value="1"/>
</dbReference>
<dbReference type="AlphaFoldDB" id="A0A947GJ49"/>
<reference evidence="2 3" key="1">
    <citation type="submission" date="2021-06" db="EMBL/GenBank/DDBJ databases">
        <authorList>
            <person name="Grouzdev D.S."/>
            <person name="Koziaeva V."/>
        </authorList>
    </citation>
    <scope>NUCLEOTIDE SEQUENCE [LARGE SCALE GENOMIC DNA]</scope>
    <source>
        <strain evidence="2 3">22</strain>
    </source>
</reference>
<dbReference type="RefSeq" id="WP_261969478.1">
    <property type="nucleotide sequence ID" value="NZ_JAHHZF010000007.1"/>
</dbReference>
<dbReference type="EMBL" id="JAHHZF010000007">
    <property type="protein sequence ID" value="MBT9290899.1"/>
    <property type="molecule type" value="Genomic_DNA"/>
</dbReference>
<dbReference type="PANTHER" id="PTHR30203">
    <property type="entry name" value="OUTER MEMBRANE CATION EFFLUX PROTEIN"/>
    <property type="match status" value="1"/>
</dbReference>
<dbReference type="Gene3D" id="1.20.1600.10">
    <property type="entry name" value="Outer membrane efflux proteins (OEP)"/>
    <property type="match status" value="1"/>
</dbReference>
<protein>
    <submittedName>
        <fullName evidence="2">TolC family protein</fullName>
    </submittedName>
</protein>
<accession>A0A947GJ49</accession>
<keyword evidence="3" id="KW-1185">Reference proteome</keyword>
<keyword evidence="1" id="KW-0732">Signal</keyword>
<feature type="chain" id="PRO_5037395768" evidence="1">
    <location>
        <begin position="22"/>
        <end position="473"/>
    </location>
</feature>
<evidence type="ECO:0000313" key="3">
    <source>
        <dbReference type="Proteomes" id="UP000766595"/>
    </source>
</evidence>
<name>A0A947GJ49_9HYPH</name>
<evidence type="ECO:0000313" key="2">
    <source>
        <dbReference type="EMBL" id="MBT9290899.1"/>
    </source>
</evidence>
<proteinExistence type="predicted"/>
<dbReference type="Proteomes" id="UP000766595">
    <property type="component" value="Unassembled WGS sequence"/>
</dbReference>